<name>A0A1V6P9W8_PENDC</name>
<evidence type="ECO:0000313" key="2">
    <source>
        <dbReference type="EMBL" id="OQD73613.1"/>
    </source>
</evidence>
<dbReference type="OrthoDB" id="4346678at2759"/>
<organism evidence="2 3">
    <name type="scientific">Penicillium decumbens</name>
    <dbReference type="NCBI Taxonomy" id="69771"/>
    <lineage>
        <taxon>Eukaryota</taxon>
        <taxon>Fungi</taxon>
        <taxon>Dikarya</taxon>
        <taxon>Ascomycota</taxon>
        <taxon>Pezizomycotina</taxon>
        <taxon>Eurotiomycetes</taxon>
        <taxon>Eurotiomycetidae</taxon>
        <taxon>Eurotiales</taxon>
        <taxon>Aspergillaceae</taxon>
        <taxon>Penicillium</taxon>
    </lineage>
</organism>
<proteinExistence type="predicted"/>
<sequence>MPSLFHFKQHRQDSDDSVKSAATSIKSPSAGPSRAQSIQSECAVVDATPANPTRPKAHRNWSFGRVDEEEQKKRRLSQDEKDRIYFAAARKYSSAYRRSQGAGIGFEGGWQ</sequence>
<dbReference type="Proteomes" id="UP000191522">
    <property type="component" value="Unassembled WGS sequence"/>
</dbReference>
<evidence type="ECO:0000256" key="1">
    <source>
        <dbReference type="SAM" id="MobiDB-lite"/>
    </source>
</evidence>
<feature type="compositionally biased region" description="Basic and acidic residues" evidence="1">
    <location>
        <begin position="70"/>
        <end position="80"/>
    </location>
</feature>
<accession>A0A1V6P9W8</accession>
<protein>
    <submittedName>
        <fullName evidence="2">Uncharacterized protein</fullName>
    </submittedName>
</protein>
<reference evidence="3" key="1">
    <citation type="journal article" date="2017" name="Nat. Microbiol.">
        <title>Global analysis of biosynthetic gene clusters reveals vast potential of secondary metabolite production in Penicillium species.</title>
        <authorList>
            <person name="Nielsen J.C."/>
            <person name="Grijseels S."/>
            <person name="Prigent S."/>
            <person name="Ji B."/>
            <person name="Dainat J."/>
            <person name="Nielsen K.F."/>
            <person name="Frisvad J.C."/>
            <person name="Workman M."/>
            <person name="Nielsen J."/>
        </authorList>
    </citation>
    <scope>NUCLEOTIDE SEQUENCE [LARGE SCALE GENOMIC DNA]</scope>
    <source>
        <strain evidence="3">IBT 11843</strain>
    </source>
</reference>
<keyword evidence="3" id="KW-1185">Reference proteome</keyword>
<comment type="caution">
    <text evidence="2">The sequence shown here is derived from an EMBL/GenBank/DDBJ whole genome shotgun (WGS) entry which is preliminary data.</text>
</comment>
<dbReference type="EMBL" id="MDYL01000014">
    <property type="protein sequence ID" value="OQD73613.1"/>
    <property type="molecule type" value="Genomic_DNA"/>
</dbReference>
<feature type="region of interest" description="Disordered" evidence="1">
    <location>
        <begin position="1"/>
        <end position="80"/>
    </location>
</feature>
<dbReference type="AlphaFoldDB" id="A0A1V6P9W8"/>
<gene>
    <name evidence="2" type="ORF">PENDEC_c014G03334</name>
</gene>
<evidence type="ECO:0000313" key="3">
    <source>
        <dbReference type="Proteomes" id="UP000191522"/>
    </source>
</evidence>